<proteinExistence type="inferred from homology"/>
<reference evidence="3" key="1">
    <citation type="submission" date="2024-07" db="EMBL/GenBank/DDBJ databases">
        <title>Two chromosome-level genome assemblies of Korean endemic species Abeliophyllum distichum and Forsythia ovata (Oleaceae).</title>
        <authorList>
            <person name="Jang H."/>
        </authorList>
    </citation>
    <scope>NUCLEOTIDE SEQUENCE [LARGE SCALE GENOMIC DNA]</scope>
</reference>
<dbReference type="AlphaFoldDB" id="A0ABD1X8U7"/>
<evidence type="ECO:0000256" key="1">
    <source>
        <dbReference type="ARBA" id="ARBA00009431"/>
    </source>
</evidence>
<dbReference type="PANTHER" id="PTHR11802:SF31">
    <property type="entry name" value="SERINE CARBOXYPEPTIDASE-LIKE 34"/>
    <property type="match status" value="1"/>
</dbReference>
<keyword evidence="3" id="KW-1185">Reference proteome</keyword>
<name>A0ABD1X8U7_9LAMI</name>
<organism evidence="2 3">
    <name type="scientific">Forsythia ovata</name>
    <dbReference type="NCBI Taxonomy" id="205694"/>
    <lineage>
        <taxon>Eukaryota</taxon>
        <taxon>Viridiplantae</taxon>
        <taxon>Streptophyta</taxon>
        <taxon>Embryophyta</taxon>
        <taxon>Tracheophyta</taxon>
        <taxon>Spermatophyta</taxon>
        <taxon>Magnoliopsida</taxon>
        <taxon>eudicotyledons</taxon>
        <taxon>Gunneridae</taxon>
        <taxon>Pentapetalae</taxon>
        <taxon>asterids</taxon>
        <taxon>lamiids</taxon>
        <taxon>Lamiales</taxon>
        <taxon>Oleaceae</taxon>
        <taxon>Forsythieae</taxon>
        <taxon>Forsythia</taxon>
    </lineage>
</organism>
<dbReference type="InterPro" id="IPR029058">
    <property type="entry name" value="AB_hydrolase_fold"/>
</dbReference>
<evidence type="ECO:0000313" key="2">
    <source>
        <dbReference type="EMBL" id="KAL2557313.1"/>
    </source>
</evidence>
<accession>A0ABD1X8U7</accession>
<dbReference type="Gene3D" id="3.40.50.1820">
    <property type="entry name" value="alpha/beta hydrolase"/>
    <property type="match status" value="1"/>
</dbReference>
<gene>
    <name evidence="2" type="ORF">Fot_02052</name>
</gene>
<evidence type="ECO:0000313" key="3">
    <source>
        <dbReference type="Proteomes" id="UP001604277"/>
    </source>
</evidence>
<dbReference type="InterPro" id="IPR001563">
    <property type="entry name" value="Peptidase_S10"/>
</dbReference>
<dbReference type="SUPFAM" id="SSF53474">
    <property type="entry name" value="alpha/beta-Hydrolases"/>
    <property type="match status" value="1"/>
</dbReference>
<dbReference type="EMBL" id="JBFOLJ010000001">
    <property type="protein sequence ID" value="KAL2557313.1"/>
    <property type="molecule type" value="Genomic_DNA"/>
</dbReference>
<comment type="similarity">
    <text evidence="1">Belongs to the peptidase S10 family.</text>
</comment>
<dbReference type="Proteomes" id="UP001604277">
    <property type="component" value="Unassembled WGS sequence"/>
</dbReference>
<dbReference type="PANTHER" id="PTHR11802">
    <property type="entry name" value="SERINE PROTEASE FAMILY S10 SERINE CARBOXYPEPTIDASE"/>
    <property type="match status" value="1"/>
</dbReference>
<comment type="caution">
    <text evidence="2">The sequence shown here is derived from an EMBL/GenBank/DDBJ whole genome shotgun (WGS) entry which is preliminary data.</text>
</comment>
<dbReference type="Pfam" id="PF00450">
    <property type="entry name" value="Peptidase_S10"/>
    <property type="match status" value="1"/>
</dbReference>
<sequence>MYHMQKNKANNKGFMIGNALLDDEMDQTGMIDYAWDHAVISDHLYHEIKIKCNFSNEHPSDGCNEALNKYFSFLGKQKIAVCAILKGWGEKEASGSTASKLDLLRMVVE</sequence>
<protein>
    <submittedName>
        <fullName evidence="2">Serine carboxypeptidase-like</fullName>
    </submittedName>
</protein>